<feature type="non-terminal residue" evidence="6">
    <location>
        <position position="1"/>
    </location>
</feature>
<feature type="region of interest" description="Disordered" evidence="5">
    <location>
        <begin position="1"/>
        <end position="83"/>
    </location>
</feature>
<dbReference type="GO" id="GO:0000428">
    <property type="term" value="C:DNA-directed RNA polymerase complex"/>
    <property type="evidence" value="ECO:0007669"/>
    <property type="project" value="UniProtKB-KW"/>
</dbReference>
<accession>A0ABD3Q357</accession>
<name>A0ABD3Q357_9STRA</name>
<evidence type="ECO:0000256" key="3">
    <source>
        <dbReference type="ARBA" id="ARBA00023163"/>
    </source>
</evidence>
<comment type="subcellular location">
    <subcellularLocation>
        <location evidence="1">Nucleus</location>
    </subcellularLocation>
</comment>
<evidence type="ECO:0000256" key="2">
    <source>
        <dbReference type="ARBA" id="ARBA00022478"/>
    </source>
</evidence>
<evidence type="ECO:0008006" key="8">
    <source>
        <dbReference type="Google" id="ProtNLM"/>
    </source>
</evidence>
<evidence type="ECO:0000313" key="7">
    <source>
        <dbReference type="Proteomes" id="UP001516023"/>
    </source>
</evidence>
<keyword evidence="2" id="KW-0240">DNA-directed RNA polymerase</keyword>
<dbReference type="Proteomes" id="UP001516023">
    <property type="component" value="Unassembled WGS sequence"/>
</dbReference>
<gene>
    <name evidence="6" type="ORF">HJC23_004296</name>
</gene>
<evidence type="ECO:0000256" key="1">
    <source>
        <dbReference type="ARBA" id="ARBA00004123"/>
    </source>
</evidence>
<protein>
    <recommendedName>
        <fullName evidence="8">RPA43 OB domain-containing protein</fullName>
    </recommendedName>
</protein>
<evidence type="ECO:0000256" key="5">
    <source>
        <dbReference type="SAM" id="MobiDB-lite"/>
    </source>
</evidence>
<dbReference type="AlphaFoldDB" id="A0ABD3Q357"/>
<keyword evidence="4" id="KW-0539">Nucleus</keyword>
<evidence type="ECO:0000313" key="6">
    <source>
        <dbReference type="EMBL" id="KAL3794919.1"/>
    </source>
</evidence>
<dbReference type="PANTHER" id="PTHR12709">
    <property type="entry name" value="DNA-DIRECTED RNA POLYMERASE II, III"/>
    <property type="match status" value="1"/>
</dbReference>
<evidence type="ECO:0000256" key="4">
    <source>
        <dbReference type="ARBA" id="ARBA00023242"/>
    </source>
</evidence>
<organism evidence="6 7">
    <name type="scientific">Cyclotella cryptica</name>
    <dbReference type="NCBI Taxonomy" id="29204"/>
    <lineage>
        <taxon>Eukaryota</taxon>
        <taxon>Sar</taxon>
        <taxon>Stramenopiles</taxon>
        <taxon>Ochrophyta</taxon>
        <taxon>Bacillariophyta</taxon>
        <taxon>Coscinodiscophyceae</taxon>
        <taxon>Thalassiosirophycidae</taxon>
        <taxon>Stephanodiscales</taxon>
        <taxon>Stephanodiscaceae</taxon>
        <taxon>Cyclotella</taxon>
    </lineage>
</organism>
<dbReference type="Gene3D" id="3.30.1490.120">
    <property type="entry name" value="RNA polymerase Rpb7-like, N-terminal domain"/>
    <property type="match status" value="1"/>
</dbReference>
<feature type="compositionally biased region" description="Polar residues" evidence="5">
    <location>
        <begin position="58"/>
        <end position="83"/>
    </location>
</feature>
<proteinExistence type="predicted"/>
<feature type="compositionally biased region" description="Basic residues" evidence="5">
    <location>
        <begin position="40"/>
        <end position="55"/>
    </location>
</feature>
<dbReference type="EMBL" id="JABMIG020000076">
    <property type="protein sequence ID" value="KAL3794919.1"/>
    <property type="molecule type" value="Genomic_DNA"/>
</dbReference>
<dbReference type="InterPro" id="IPR036898">
    <property type="entry name" value="RNA_pol_Rpb7-like_N_sf"/>
</dbReference>
<dbReference type="InterPro" id="IPR045113">
    <property type="entry name" value="Rpb7-like"/>
</dbReference>
<dbReference type="PANTHER" id="PTHR12709:SF5">
    <property type="entry name" value="DNA-DIRECTED RNA POLYMERASE I SUBUNIT RPA43"/>
    <property type="match status" value="1"/>
</dbReference>
<reference evidence="6 7" key="1">
    <citation type="journal article" date="2020" name="G3 (Bethesda)">
        <title>Improved Reference Genome for Cyclotella cryptica CCMP332, a Model for Cell Wall Morphogenesis, Salinity Adaptation, and Lipid Production in Diatoms (Bacillariophyta).</title>
        <authorList>
            <person name="Roberts W.R."/>
            <person name="Downey K.M."/>
            <person name="Ruck E.C."/>
            <person name="Traller J.C."/>
            <person name="Alverson A.J."/>
        </authorList>
    </citation>
    <scope>NUCLEOTIDE SEQUENCE [LARGE SCALE GENOMIC DNA]</scope>
    <source>
        <strain evidence="6 7">CCMP332</strain>
    </source>
</reference>
<dbReference type="GO" id="GO:0005634">
    <property type="term" value="C:nucleus"/>
    <property type="evidence" value="ECO:0007669"/>
    <property type="project" value="UniProtKB-SubCell"/>
</dbReference>
<sequence>RATTMSEKVAKKSKRKSKEASPAAISPAADTIEMNGGSEKKKHKKDKKKKDKKKDRPNNFSTDNNGVSRNESKPISKSTSHQLAISNMHQLSRPQLEPSTGSMISIMSSSGAKVVNGSPYQIKTLIGTVALLPTSLADVPRRIRTLLHSLLLMYDSNMQGVLLSLEDDVKLLPLSGDDNGNKGLVGGRIFDDLPYIHYRFQVHGLVFCPTVGMKLKGQVIECTQTFITLTTNHIISTKISTEKLHQQGFFYNVTTLEWTRERETSSAAEQLQNNDDNDELGPSTSIYLDDAVEFIVEKIHECGGNVMLDGTQPSVSTMD</sequence>
<keyword evidence="3" id="KW-0804">Transcription</keyword>
<keyword evidence="7" id="KW-1185">Reference proteome</keyword>
<comment type="caution">
    <text evidence="6">The sequence shown here is derived from an EMBL/GenBank/DDBJ whole genome shotgun (WGS) entry which is preliminary data.</text>
</comment>